<organism evidence="7 8">
    <name type="scientific">Bifidobacterium criceti</name>
    <dbReference type="NCBI Taxonomy" id="1960969"/>
    <lineage>
        <taxon>Bacteria</taxon>
        <taxon>Bacillati</taxon>
        <taxon>Actinomycetota</taxon>
        <taxon>Actinomycetes</taxon>
        <taxon>Bifidobacteriales</taxon>
        <taxon>Bifidobacteriaceae</taxon>
        <taxon>Bifidobacterium</taxon>
    </lineage>
</organism>
<evidence type="ECO:0000259" key="6">
    <source>
        <dbReference type="PROSITE" id="PS50932"/>
    </source>
</evidence>
<feature type="domain" description="HTH lacI-type" evidence="6">
    <location>
        <begin position="2"/>
        <end position="56"/>
    </location>
</feature>
<dbReference type="OrthoDB" id="37081at2"/>
<dbReference type="Gene3D" id="1.10.260.40">
    <property type="entry name" value="lambda repressor-like DNA-binding domains"/>
    <property type="match status" value="1"/>
</dbReference>
<dbReference type="GO" id="GO:0000976">
    <property type="term" value="F:transcription cis-regulatory region binding"/>
    <property type="evidence" value="ECO:0007669"/>
    <property type="project" value="TreeGrafter"/>
</dbReference>
<dbReference type="CDD" id="cd01392">
    <property type="entry name" value="HTH_LacI"/>
    <property type="match status" value="1"/>
</dbReference>
<evidence type="ECO:0000313" key="7">
    <source>
        <dbReference type="EMBL" id="PAU67920.1"/>
    </source>
</evidence>
<dbReference type="SUPFAM" id="SSF53822">
    <property type="entry name" value="Periplasmic binding protein-like I"/>
    <property type="match status" value="1"/>
</dbReference>
<dbReference type="EMBL" id="MVOH01000008">
    <property type="protein sequence ID" value="PAU67920.1"/>
    <property type="molecule type" value="Genomic_DNA"/>
</dbReference>
<proteinExistence type="predicted"/>
<keyword evidence="4" id="KW-0804">Transcription</keyword>
<dbReference type="PROSITE" id="PS50932">
    <property type="entry name" value="HTH_LACI_2"/>
    <property type="match status" value="1"/>
</dbReference>
<dbReference type="AlphaFoldDB" id="A0A2A2EG08"/>
<dbReference type="InterPro" id="IPR028082">
    <property type="entry name" value="Peripla_BP_I"/>
</dbReference>
<dbReference type="InterPro" id="IPR010982">
    <property type="entry name" value="Lambda_DNA-bd_dom_sf"/>
</dbReference>
<accession>A0A2A2EG08</accession>
<feature type="region of interest" description="Disordered" evidence="5">
    <location>
        <begin position="319"/>
        <end position="354"/>
    </location>
</feature>
<feature type="compositionally biased region" description="Polar residues" evidence="5">
    <location>
        <begin position="328"/>
        <end position="338"/>
    </location>
</feature>
<evidence type="ECO:0000256" key="1">
    <source>
        <dbReference type="ARBA" id="ARBA00022491"/>
    </source>
</evidence>
<name>A0A2A2EG08_9BIFI</name>
<comment type="caution">
    <text evidence="7">The sequence shown here is derived from an EMBL/GenBank/DDBJ whole genome shotgun (WGS) entry which is preliminary data.</text>
</comment>
<protein>
    <submittedName>
        <fullName evidence="7">LacI-type transcriptional regulator</fullName>
    </submittedName>
</protein>
<dbReference type="InterPro" id="IPR001761">
    <property type="entry name" value="Peripla_BP/Lac1_sug-bd_dom"/>
</dbReference>
<keyword evidence="1" id="KW-0678">Repressor</keyword>
<dbReference type="Pfam" id="PF00356">
    <property type="entry name" value="LacI"/>
    <property type="match status" value="1"/>
</dbReference>
<evidence type="ECO:0000313" key="8">
    <source>
        <dbReference type="Proteomes" id="UP000218399"/>
    </source>
</evidence>
<dbReference type="PANTHER" id="PTHR30146">
    <property type="entry name" value="LACI-RELATED TRANSCRIPTIONAL REPRESSOR"/>
    <property type="match status" value="1"/>
</dbReference>
<reference evidence="7 8" key="1">
    <citation type="journal article" date="2017" name="ISME J.">
        <title>Unveiling bifidobacterial biogeography across the mammalian branch of the tree of life.</title>
        <authorList>
            <person name="Milani C."/>
            <person name="Mangifesta M."/>
            <person name="Mancabelli L."/>
            <person name="Lugli G.A."/>
            <person name="James K."/>
            <person name="Duranti S."/>
            <person name="Turroni F."/>
            <person name="Ferrario C."/>
            <person name="Ossiprandi M.C."/>
            <person name="van Sinderen D."/>
            <person name="Ventura M."/>
        </authorList>
    </citation>
    <scope>NUCLEOTIDE SEQUENCE [LARGE SCALE GENOMIC DNA]</scope>
    <source>
        <strain evidence="8">Ham19E</strain>
    </source>
</reference>
<dbReference type="PROSITE" id="PS00356">
    <property type="entry name" value="HTH_LACI_1"/>
    <property type="match status" value="1"/>
</dbReference>
<dbReference type="Gene3D" id="3.40.50.2300">
    <property type="match status" value="2"/>
</dbReference>
<sequence length="366" mass="39136">MVGMRDVAKKAGVSVSSVSLVINGTGYVSRDMREKVEQAMRELDYVPNELARHFYHGKTGIVGVIVPTIRHPFFATLTAHLQREFAARSLRTMLCSTVDSASGEAQYVDMLRQRSLDALVVAAHTTHDVDYWTSIERPVVAFDRNLGAHIAQVSSDHARGGALVADVLTRTGARDVVIIGGPRAQFTDLDDAHTTFPTVRYVQTLEERLDAAGIAHAYIESGEVFDLDGIRRAVHDAFDAHPDIDAFVGADLAAAFAVQEAALRGIAVPGRLQVVAYDGTVVADCAGLPLTAVRQDFDAIARAIADNVGQEIDWFADGGAHGGAPSHHVSSTNASAANETHPAHGDAPSPRATIIPVTLEECSTTR</sequence>
<dbReference type="SUPFAM" id="SSF47413">
    <property type="entry name" value="lambda repressor-like DNA-binding domains"/>
    <property type="match status" value="1"/>
</dbReference>
<keyword evidence="3" id="KW-0238">DNA-binding</keyword>
<keyword evidence="2" id="KW-0805">Transcription regulation</keyword>
<evidence type="ECO:0000256" key="3">
    <source>
        <dbReference type="ARBA" id="ARBA00023125"/>
    </source>
</evidence>
<dbReference type="Proteomes" id="UP000218399">
    <property type="component" value="Unassembled WGS sequence"/>
</dbReference>
<keyword evidence="8" id="KW-1185">Reference proteome</keyword>
<evidence type="ECO:0000256" key="5">
    <source>
        <dbReference type="SAM" id="MobiDB-lite"/>
    </source>
</evidence>
<evidence type="ECO:0000256" key="2">
    <source>
        <dbReference type="ARBA" id="ARBA00023015"/>
    </source>
</evidence>
<dbReference type="SMART" id="SM00354">
    <property type="entry name" value="HTH_LACI"/>
    <property type="match status" value="1"/>
</dbReference>
<evidence type="ECO:0000256" key="4">
    <source>
        <dbReference type="ARBA" id="ARBA00023163"/>
    </source>
</evidence>
<dbReference type="Pfam" id="PF00532">
    <property type="entry name" value="Peripla_BP_1"/>
    <property type="match status" value="1"/>
</dbReference>
<dbReference type="GO" id="GO:0003700">
    <property type="term" value="F:DNA-binding transcription factor activity"/>
    <property type="evidence" value="ECO:0007669"/>
    <property type="project" value="TreeGrafter"/>
</dbReference>
<dbReference type="RefSeq" id="WP_095614904.1">
    <property type="nucleotide sequence ID" value="NZ_MVOH01000008.1"/>
</dbReference>
<gene>
    <name evidence="7" type="ORF">B1526_0895</name>
</gene>
<dbReference type="PANTHER" id="PTHR30146:SF95">
    <property type="entry name" value="RIBOSE OPERON REPRESSOR"/>
    <property type="match status" value="1"/>
</dbReference>
<dbReference type="InterPro" id="IPR000843">
    <property type="entry name" value="HTH_LacI"/>
</dbReference>